<organism evidence="1">
    <name type="scientific">hydrothermal vent metagenome</name>
    <dbReference type="NCBI Taxonomy" id="652676"/>
    <lineage>
        <taxon>unclassified sequences</taxon>
        <taxon>metagenomes</taxon>
        <taxon>ecological metagenomes</taxon>
    </lineage>
</organism>
<dbReference type="Pfam" id="PF08883">
    <property type="entry name" value="DOPA_dioxygen"/>
    <property type="match status" value="1"/>
</dbReference>
<dbReference type="PANTHER" id="PTHR36423">
    <property type="entry name" value="AFR070WP"/>
    <property type="match status" value="1"/>
</dbReference>
<keyword evidence="1" id="KW-0223">Dioxygenase</keyword>
<keyword evidence="1" id="KW-0560">Oxidoreductase</keyword>
<dbReference type="EC" id="1.14.99.-" evidence="1"/>
<evidence type="ECO:0000313" key="1">
    <source>
        <dbReference type="EMBL" id="VAW85828.1"/>
    </source>
</evidence>
<dbReference type="InterPro" id="IPR014980">
    <property type="entry name" value="DOPA_dioxygen"/>
</dbReference>
<dbReference type="EMBL" id="UOFQ01000030">
    <property type="protein sequence ID" value="VAW85828.1"/>
    <property type="molecule type" value="Genomic_DNA"/>
</dbReference>
<name>A0A3B0YXQ5_9ZZZZ</name>
<dbReference type="PIRSF" id="PIRSF028139">
    <property type="entry name" value="DOPA-diox_rel_Mll2280"/>
    <property type="match status" value="1"/>
</dbReference>
<dbReference type="Gene3D" id="3.30.70.1240">
    <property type="entry name" value="DOPA-like domains"/>
    <property type="match status" value="1"/>
</dbReference>
<dbReference type="SUPFAM" id="SSF143410">
    <property type="entry name" value="DOPA-like"/>
    <property type="match status" value="1"/>
</dbReference>
<dbReference type="InterPro" id="IPR023389">
    <property type="entry name" value="DOPA-like_sf"/>
</dbReference>
<dbReference type="GO" id="GO:0051213">
    <property type="term" value="F:dioxygenase activity"/>
    <property type="evidence" value="ECO:0007669"/>
    <property type="project" value="UniProtKB-KW"/>
</dbReference>
<protein>
    <submittedName>
        <fullName evidence="1">DOPA 4,5-dioxygenase</fullName>
        <ecNumber evidence="1">1.14.99.-</ecNumber>
    </submittedName>
</protein>
<proteinExistence type="predicted"/>
<dbReference type="AlphaFoldDB" id="A0A3B0YXQ5"/>
<sequence>MSSVPSVGDISGYHAHVYFSAETLEQAQALCESATALFDVEMGRMHQKPVGPHPCWSCQLAFSPKIFSELVPWLALHRDGLTVLVHPQSGDDLRDHRDYAMWMGKVEVLDLSHFSK</sequence>
<gene>
    <name evidence="1" type="ORF">MNBD_GAMMA17-2172</name>
</gene>
<dbReference type="PANTHER" id="PTHR36423:SF2">
    <property type="entry name" value="AFR070WP"/>
    <property type="match status" value="1"/>
</dbReference>
<reference evidence="1" key="1">
    <citation type="submission" date="2018-06" db="EMBL/GenBank/DDBJ databases">
        <authorList>
            <person name="Zhirakovskaya E."/>
        </authorList>
    </citation>
    <scope>NUCLEOTIDE SEQUENCE</scope>
</reference>
<accession>A0A3B0YXQ5</accession>